<dbReference type="Proteomes" id="UP000260812">
    <property type="component" value="Unassembled WGS sequence"/>
</dbReference>
<evidence type="ECO:0000256" key="7">
    <source>
        <dbReference type="RuleBase" id="RU363032"/>
    </source>
</evidence>
<comment type="caution">
    <text evidence="10">The sequence shown here is derived from an EMBL/GenBank/DDBJ whole genome shotgun (WGS) entry which is preliminary data.</text>
</comment>
<dbReference type="EMBL" id="QVLU01000003">
    <property type="protein sequence ID" value="RGE73648.1"/>
    <property type="molecule type" value="Genomic_DNA"/>
</dbReference>
<dbReference type="OrthoDB" id="2637002at2"/>
<evidence type="ECO:0000256" key="4">
    <source>
        <dbReference type="ARBA" id="ARBA00022692"/>
    </source>
</evidence>
<evidence type="ECO:0000256" key="3">
    <source>
        <dbReference type="ARBA" id="ARBA00022475"/>
    </source>
</evidence>
<dbReference type="InterPro" id="IPR050809">
    <property type="entry name" value="UgpAE/MalFG_permease"/>
</dbReference>
<evidence type="ECO:0000256" key="1">
    <source>
        <dbReference type="ARBA" id="ARBA00004651"/>
    </source>
</evidence>
<dbReference type="SUPFAM" id="SSF161098">
    <property type="entry name" value="MetI-like"/>
    <property type="match status" value="1"/>
</dbReference>
<evidence type="ECO:0000256" key="2">
    <source>
        <dbReference type="ARBA" id="ARBA00022448"/>
    </source>
</evidence>
<name>A0A3E3J2R2_9FIRM</name>
<protein>
    <submittedName>
        <fullName evidence="10">Sugar ABC transporter permease</fullName>
    </submittedName>
</protein>
<keyword evidence="2 7" id="KW-0813">Transport</keyword>
<dbReference type="AlphaFoldDB" id="A0A3E3J2R2"/>
<dbReference type="GO" id="GO:0005886">
    <property type="term" value="C:plasma membrane"/>
    <property type="evidence" value="ECO:0007669"/>
    <property type="project" value="UniProtKB-SubCell"/>
</dbReference>
<dbReference type="CDD" id="cd06261">
    <property type="entry name" value="TM_PBP2"/>
    <property type="match status" value="1"/>
</dbReference>
<comment type="subcellular location">
    <subcellularLocation>
        <location evidence="1 7">Cell membrane</location>
        <topology evidence="1 7">Multi-pass membrane protein</topology>
    </subcellularLocation>
</comment>
<dbReference type="EMBL" id="QVLV01000021">
    <property type="protein sequence ID" value="RGE56791.1"/>
    <property type="molecule type" value="Genomic_DNA"/>
</dbReference>
<gene>
    <name evidence="10" type="ORF">DWY69_05420</name>
    <name evidence="9" type="ORF">DXC51_22465</name>
</gene>
<reference evidence="10 12" key="1">
    <citation type="submission" date="2018-08" db="EMBL/GenBank/DDBJ databases">
        <title>A genome reference for cultivated species of the human gut microbiota.</title>
        <authorList>
            <person name="Zou Y."/>
            <person name="Xue W."/>
            <person name="Luo G."/>
        </authorList>
    </citation>
    <scope>NUCLEOTIDE SEQUENCE [LARGE SCALE GENOMIC DNA]</scope>
    <source>
        <strain evidence="10 12">AF26-4BH</strain>
        <strain evidence="9">TF05-5AC</strain>
    </source>
</reference>
<evidence type="ECO:0000313" key="11">
    <source>
        <dbReference type="Proteomes" id="UP000260812"/>
    </source>
</evidence>
<feature type="transmembrane region" description="Helical" evidence="7">
    <location>
        <begin position="270"/>
        <end position="295"/>
    </location>
</feature>
<evidence type="ECO:0000313" key="10">
    <source>
        <dbReference type="EMBL" id="RGE73648.1"/>
    </source>
</evidence>
<evidence type="ECO:0000256" key="5">
    <source>
        <dbReference type="ARBA" id="ARBA00022989"/>
    </source>
</evidence>
<evidence type="ECO:0000256" key="6">
    <source>
        <dbReference type="ARBA" id="ARBA00023136"/>
    </source>
</evidence>
<keyword evidence="11" id="KW-1185">Reference proteome</keyword>
<sequence>MHLQKPGRKRKSTTFLNYNIMVGVGMLWLILFNIVPMIGIVMAFENYDPVKGFFRSDFIGLENFQYLFSMSDSRRVIVNTIIIAVSKLVLNVIVPLVFALLLNEIRKMKFKKIVQTVVYLPHFLSWVILASIFLELFSFRGAFNTIVSAFGVEPKIWFAEEKYFRQLVIFSDVWKEFGYNAVIYLAALTGVSQDLYEAAAIDGCSRLKAVWHITLPGIAPTIVVVAVLGLGNVLNAGFDQVFNLYSPLVYSTGDILDTWVYRMGLLNVQFSLATAAGLFKSAISFILIVVSYIIAYKAADYKIF</sequence>
<feature type="transmembrane region" description="Helical" evidence="7">
    <location>
        <begin position="76"/>
        <end position="101"/>
    </location>
</feature>
<evidence type="ECO:0000313" key="12">
    <source>
        <dbReference type="Proteomes" id="UP000261166"/>
    </source>
</evidence>
<dbReference type="Pfam" id="PF00528">
    <property type="entry name" value="BPD_transp_1"/>
    <property type="match status" value="1"/>
</dbReference>
<feature type="transmembrane region" description="Helical" evidence="7">
    <location>
        <begin position="20"/>
        <end position="44"/>
    </location>
</feature>
<dbReference type="GO" id="GO:0055085">
    <property type="term" value="P:transmembrane transport"/>
    <property type="evidence" value="ECO:0007669"/>
    <property type="project" value="InterPro"/>
</dbReference>
<dbReference type="Proteomes" id="UP000261166">
    <property type="component" value="Unassembled WGS sequence"/>
</dbReference>
<dbReference type="PROSITE" id="PS50928">
    <property type="entry name" value="ABC_TM1"/>
    <property type="match status" value="1"/>
</dbReference>
<dbReference type="InterPro" id="IPR035906">
    <property type="entry name" value="MetI-like_sf"/>
</dbReference>
<feature type="transmembrane region" description="Helical" evidence="7">
    <location>
        <begin position="217"/>
        <end position="238"/>
    </location>
</feature>
<keyword evidence="6 7" id="KW-0472">Membrane</keyword>
<organism evidence="10 12">
    <name type="scientific">Eisenbergiella massiliensis</name>
    <dbReference type="NCBI Taxonomy" id="1720294"/>
    <lineage>
        <taxon>Bacteria</taxon>
        <taxon>Bacillati</taxon>
        <taxon>Bacillota</taxon>
        <taxon>Clostridia</taxon>
        <taxon>Lachnospirales</taxon>
        <taxon>Lachnospiraceae</taxon>
        <taxon>Eisenbergiella</taxon>
    </lineage>
</organism>
<proteinExistence type="inferred from homology"/>
<feature type="domain" description="ABC transmembrane type-1" evidence="8">
    <location>
        <begin position="77"/>
        <end position="291"/>
    </location>
</feature>
<accession>A0A3E3J2R2</accession>
<keyword evidence="5 7" id="KW-1133">Transmembrane helix</keyword>
<keyword evidence="4 7" id="KW-0812">Transmembrane</keyword>
<feature type="transmembrane region" description="Helical" evidence="7">
    <location>
        <begin position="113"/>
        <end position="134"/>
    </location>
</feature>
<dbReference type="Gene3D" id="1.10.3720.10">
    <property type="entry name" value="MetI-like"/>
    <property type="match status" value="1"/>
</dbReference>
<dbReference type="PANTHER" id="PTHR43227">
    <property type="entry name" value="BLL4140 PROTEIN"/>
    <property type="match status" value="1"/>
</dbReference>
<evidence type="ECO:0000313" key="9">
    <source>
        <dbReference type="EMBL" id="RGE56791.1"/>
    </source>
</evidence>
<dbReference type="InterPro" id="IPR000515">
    <property type="entry name" value="MetI-like"/>
</dbReference>
<dbReference type="PANTHER" id="PTHR43227:SF11">
    <property type="entry name" value="BLL4140 PROTEIN"/>
    <property type="match status" value="1"/>
</dbReference>
<evidence type="ECO:0000259" key="8">
    <source>
        <dbReference type="PROSITE" id="PS50928"/>
    </source>
</evidence>
<keyword evidence="3" id="KW-1003">Cell membrane</keyword>
<comment type="similarity">
    <text evidence="7">Belongs to the binding-protein-dependent transport system permease family.</text>
</comment>